<name>A0AAD5QVT1_PARTN</name>
<accession>A0AAD5QVT1</accession>
<gene>
    <name evidence="1" type="ORF">KIN20_020833</name>
</gene>
<organism evidence="1 2">
    <name type="scientific">Parelaphostrongylus tenuis</name>
    <name type="common">Meningeal worm</name>
    <dbReference type="NCBI Taxonomy" id="148309"/>
    <lineage>
        <taxon>Eukaryota</taxon>
        <taxon>Metazoa</taxon>
        <taxon>Ecdysozoa</taxon>
        <taxon>Nematoda</taxon>
        <taxon>Chromadorea</taxon>
        <taxon>Rhabditida</taxon>
        <taxon>Rhabditina</taxon>
        <taxon>Rhabditomorpha</taxon>
        <taxon>Strongyloidea</taxon>
        <taxon>Metastrongylidae</taxon>
        <taxon>Parelaphostrongylus</taxon>
    </lineage>
</organism>
<reference evidence="1" key="1">
    <citation type="submission" date="2021-06" db="EMBL/GenBank/DDBJ databases">
        <title>Parelaphostrongylus tenuis whole genome reference sequence.</title>
        <authorList>
            <person name="Garwood T.J."/>
            <person name="Larsen P.A."/>
            <person name="Fountain-Jones N.M."/>
            <person name="Garbe J.R."/>
            <person name="Macchietto M.G."/>
            <person name="Kania S.A."/>
            <person name="Gerhold R.W."/>
            <person name="Richards J.E."/>
            <person name="Wolf T.M."/>
        </authorList>
    </citation>
    <scope>NUCLEOTIDE SEQUENCE</scope>
    <source>
        <strain evidence="1">MNPRO001-30</strain>
        <tissue evidence="1">Meninges</tissue>
    </source>
</reference>
<dbReference type="EMBL" id="JAHQIW010004221">
    <property type="protein sequence ID" value="KAJ1361556.1"/>
    <property type="molecule type" value="Genomic_DNA"/>
</dbReference>
<evidence type="ECO:0000313" key="1">
    <source>
        <dbReference type="EMBL" id="KAJ1361556.1"/>
    </source>
</evidence>
<dbReference type="Proteomes" id="UP001196413">
    <property type="component" value="Unassembled WGS sequence"/>
</dbReference>
<comment type="caution">
    <text evidence="1">The sequence shown here is derived from an EMBL/GenBank/DDBJ whole genome shotgun (WGS) entry which is preliminary data.</text>
</comment>
<proteinExistence type="predicted"/>
<evidence type="ECO:0000313" key="2">
    <source>
        <dbReference type="Proteomes" id="UP001196413"/>
    </source>
</evidence>
<keyword evidence="2" id="KW-1185">Reference proteome</keyword>
<sequence length="65" mass="7620">MRTKVFIGNYEDIRQKIECERRFKGFKVGNFDLEGMPRSGRPCVLDECNLYAALVAEFIEHSEFD</sequence>
<dbReference type="AlphaFoldDB" id="A0AAD5QVT1"/>
<protein>
    <submittedName>
        <fullName evidence="1">Uncharacterized protein</fullName>
    </submittedName>
</protein>